<evidence type="ECO:0000259" key="1">
    <source>
        <dbReference type="Pfam" id="PF01370"/>
    </source>
</evidence>
<dbReference type="PANTHER" id="PTHR48079">
    <property type="entry name" value="PROTEIN YEEZ"/>
    <property type="match status" value="1"/>
</dbReference>
<dbReference type="InterPro" id="IPR051783">
    <property type="entry name" value="NAD(P)-dependent_oxidoreduct"/>
</dbReference>
<dbReference type="CDD" id="cd05266">
    <property type="entry name" value="SDR_a4"/>
    <property type="match status" value="1"/>
</dbReference>
<dbReference type="GO" id="GO:0005737">
    <property type="term" value="C:cytoplasm"/>
    <property type="evidence" value="ECO:0007669"/>
    <property type="project" value="TreeGrafter"/>
</dbReference>
<dbReference type="Pfam" id="PF01370">
    <property type="entry name" value="Epimerase"/>
    <property type="match status" value="1"/>
</dbReference>
<dbReference type="SUPFAM" id="SSF51735">
    <property type="entry name" value="NAD(P)-binding Rossmann-fold domains"/>
    <property type="match status" value="1"/>
</dbReference>
<feature type="domain" description="NAD-dependent epimerase/dehydratase" evidence="1">
    <location>
        <begin position="7"/>
        <end position="219"/>
    </location>
</feature>
<dbReference type="Gene3D" id="3.40.50.720">
    <property type="entry name" value="NAD(P)-binding Rossmann-like Domain"/>
    <property type="match status" value="1"/>
</dbReference>
<proteinExistence type="predicted"/>
<protein>
    <submittedName>
        <fullName evidence="2">SDR family oxidoreductase</fullName>
    </submittedName>
</protein>
<dbReference type="EMBL" id="DSOK01000289">
    <property type="protein sequence ID" value="HEN15826.1"/>
    <property type="molecule type" value="Genomic_DNA"/>
</dbReference>
<accession>A0A7C2JYM3</accession>
<comment type="caution">
    <text evidence="2">The sequence shown here is derived from an EMBL/GenBank/DDBJ whole genome shotgun (WGS) entry which is preliminary data.</text>
</comment>
<dbReference type="PANTHER" id="PTHR48079:SF6">
    <property type="entry name" value="NAD(P)-BINDING DOMAIN-CONTAINING PROTEIN-RELATED"/>
    <property type="match status" value="1"/>
</dbReference>
<reference evidence="2" key="1">
    <citation type="journal article" date="2020" name="mSystems">
        <title>Genome- and Community-Level Interaction Insights into Carbon Utilization and Element Cycling Functions of Hydrothermarchaeota in Hydrothermal Sediment.</title>
        <authorList>
            <person name="Zhou Z."/>
            <person name="Liu Y."/>
            <person name="Xu W."/>
            <person name="Pan J."/>
            <person name="Luo Z.H."/>
            <person name="Li M."/>
        </authorList>
    </citation>
    <scope>NUCLEOTIDE SEQUENCE [LARGE SCALE GENOMIC DNA]</scope>
    <source>
        <strain evidence="2">SpSt-339</strain>
    </source>
</reference>
<dbReference type="InterPro" id="IPR036291">
    <property type="entry name" value="NAD(P)-bd_dom_sf"/>
</dbReference>
<dbReference type="AlphaFoldDB" id="A0A7C2JYM3"/>
<gene>
    <name evidence="2" type="ORF">ENQ76_10210</name>
</gene>
<dbReference type="InterPro" id="IPR001509">
    <property type="entry name" value="Epimerase_deHydtase"/>
</dbReference>
<evidence type="ECO:0000313" key="2">
    <source>
        <dbReference type="EMBL" id="HEN15826.1"/>
    </source>
</evidence>
<name>A0A7C2JYM3_9PLAN</name>
<sequence length="291" mass="31360">MATSKLIVGCGYLGRRVATAWQAAGDEVFAVTRSVDRAAVWRAEGLRPVVADVCESASLVNLPDVETILYAVGYDRGSGRSQQEVTVDGLRHVLAQVQGRCRRFLFISSSSVYGQSAGEWVDESSPCEPTQPGGQCCLAAERLVWQTFPGTELATSAQVLRLSGIYGPQRLLSRIDALRNGEPLPGRPEAWLNLIHVDDAVQAVLACEQRGIAGETYLVSDDRPVLRGEYYAHLAQLFGAPPPAFDATQPAKRGSGGANKRCSNRRLREELQVALRYPTFVEGLAASAGSA</sequence>
<dbReference type="GO" id="GO:0004029">
    <property type="term" value="F:aldehyde dehydrogenase (NAD+) activity"/>
    <property type="evidence" value="ECO:0007669"/>
    <property type="project" value="TreeGrafter"/>
</dbReference>
<organism evidence="2">
    <name type="scientific">Schlesneria paludicola</name>
    <dbReference type="NCBI Taxonomy" id="360056"/>
    <lineage>
        <taxon>Bacteria</taxon>
        <taxon>Pseudomonadati</taxon>
        <taxon>Planctomycetota</taxon>
        <taxon>Planctomycetia</taxon>
        <taxon>Planctomycetales</taxon>
        <taxon>Planctomycetaceae</taxon>
        <taxon>Schlesneria</taxon>
    </lineage>
</organism>